<feature type="region of interest" description="Disordered" evidence="7">
    <location>
        <begin position="1"/>
        <end position="29"/>
    </location>
</feature>
<evidence type="ECO:0000256" key="4">
    <source>
        <dbReference type="ARBA" id="ARBA00022806"/>
    </source>
</evidence>
<evidence type="ECO:0000256" key="1">
    <source>
        <dbReference type="ARBA" id="ARBA00012552"/>
    </source>
</evidence>
<keyword evidence="5" id="KW-0067">ATP-binding</keyword>
<dbReference type="Pfam" id="PF00271">
    <property type="entry name" value="Helicase_C"/>
    <property type="match status" value="1"/>
</dbReference>
<feature type="short sequence motif" description="Q motif" evidence="6">
    <location>
        <begin position="141"/>
        <end position="169"/>
    </location>
</feature>
<dbReference type="Gramene" id="Pp3c8_12050V3.2">
    <property type="protein sequence ID" value="Pp3c8_12050V3.2"/>
    <property type="gene ID" value="Pp3c8_12050"/>
</dbReference>
<dbReference type="Proteomes" id="UP000006727">
    <property type="component" value="Chromosome 8"/>
</dbReference>
<dbReference type="OMA" id="DESFCIR"/>
<dbReference type="KEGG" id="ppp:112286171"/>
<dbReference type="AlphaFoldDB" id="A0A2K1K6X0"/>
<dbReference type="STRING" id="3218.A0A2K1K6X0"/>
<dbReference type="CDD" id="cd23022">
    <property type="entry name" value="zf-HIT_DDX59"/>
    <property type="match status" value="1"/>
</dbReference>
<reference evidence="12" key="3">
    <citation type="submission" date="2020-12" db="UniProtKB">
        <authorList>
            <consortium name="EnsemblPlants"/>
        </authorList>
    </citation>
    <scope>IDENTIFICATION</scope>
</reference>
<dbReference type="RefSeq" id="XP_024383590.1">
    <property type="nucleotide sequence ID" value="XM_024527822.2"/>
</dbReference>
<name>A0A2K1K6X0_PHYPA</name>
<keyword evidence="3" id="KW-0378">Hydrolase</keyword>
<keyword evidence="13" id="KW-1185">Reference proteome</keyword>
<reference evidence="11 13" key="2">
    <citation type="journal article" date="2018" name="Plant J.">
        <title>The Physcomitrella patens chromosome-scale assembly reveals moss genome structure and evolution.</title>
        <authorList>
            <person name="Lang D."/>
            <person name="Ullrich K.K."/>
            <person name="Murat F."/>
            <person name="Fuchs J."/>
            <person name="Jenkins J."/>
            <person name="Haas F.B."/>
            <person name="Piednoel M."/>
            <person name="Gundlach H."/>
            <person name="Van Bel M."/>
            <person name="Meyberg R."/>
            <person name="Vives C."/>
            <person name="Morata J."/>
            <person name="Symeonidi A."/>
            <person name="Hiss M."/>
            <person name="Muchero W."/>
            <person name="Kamisugi Y."/>
            <person name="Saleh O."/>
            <person name="Blanc G."/>
            <person name="Decker E.L."/>
            <person name="van Gessel N."/>
            <person name="Grimwood J."/>
            <person name="Hayes R.D."/>
            <person name="Graham S.W."/>
            <person name="Gunter L.E."/>
            <person name="McDaniel S.F."/>
            <person name="Hoernstein S.N.W."/>
            <person name="Larsson A."/>
            <person name="Li F.W."/>
            <person name="Perroud P.F."/>
            <person name="Phillips J."/>
            <person name="Ranjan P."/>
            <person name="Rokshar D.S."/>
            <person name="Rothfels C.J."/>
            <person name="Schneider L."/>
            <person name="Shu S."/>
            <person name="Stevenson D.W."/>
            <person name="Thummler F."/>
            <person name="Tillich M."/>
            <person name="Villarreal Aguilar J.C."/>
            <person name="Widiez T."/>
            <person name="Wong G.K."/>
            <person name="Wymore A."/>
            <person name="Zhang Y."/>
            <person name="Zimmer A.D."/>
            <person name="Quatrano R.S."/>
            <person name="Mayer K.F.X."/>
            <person name="Goodstein D."/>
            <person name="Casacuberta J.M."/>
            <person name="Vandepoele K."/>
            <person name="Reski R."/>
            <person name="Cuming A.C."/>
            <person name="Tuskan G.A."/>
            <person name="Maumus F."/>
            <person name="Salse J."/>
            <person name="Schmutz J."/>
            <person name="Rensing S.A."/>
        </authorList>
    </citation>
    <scope>NUCLEOTIDE SEQUENCE [LARGE SCALE GENOMIC DNA]</scope>
    <source>
        <strain evidence="12 13">cv. Gransden 2004</strain>
    </source>
</reference>
<evidence type="ECO:0000259" key="10">
    <source>
        <dbReference type="PROSITE" id="PS51195"/>
    </source>
</evidence>
<dbReference type="GO" id="GO:0005524">
    <property type="term" value="F:ATP binding"/>
    <property type="evidence" value="ECO:0007669"/>
    <property type="project" value="UniProtKB-KW"/>
</dbReference>
<evidence type="ECO:0000256" key="7">
    <source>
        <dbReference type="SAM" id="MobiDB-lite"/>
    </source>
</evidence>
<gene>
    <name evidence="12" type="primary">LOC112286171</name>
    <name evidence="11" type="ORF">PHYPA_011418</name>
</gene>
<dbReference type="GO" id="GO:0016787">
    <property type="term" value="F:hydrolase activity"/>
    <property type="evidence" value="ECO:0007669"/>
    <property type="project" value="UniProtKB-KW"/>
</dbReference>
<dbReference type="Pfam" id="PF00270">
    <property type="entry name" value="DEAD"/>
    <property type="match status" value="1"/>
</dbReference>
<protein>
    <recommendedName>
        <fullName evidence="1">RNA helicase</fullName>
        <ecNumber evidence="1">3.6.4.13</ecNumber>
    </recommendedName>
</protein>
<dbReference type="EnsemblPlants" id="Pp3c8_12050V3.1">
    <property type="protein sequence ID" value="Pp3c8_12050V3.1"/>
    <property type="gene ID" value="Pp3c8_12050"/>
</dbReference>
<evidence type="ECO:0000259" key="8">
    <source>
        <dbReference type="PROSITE" id="PS51192"/>
    </source>
</evidence>
<evidence type="ECO:0000256" key="3">
    <source>
        <dbReference type="ARBA" id="ARBA00022801"/>
    </source>
</evidence>
<dbReference type="GO" id="GO:0003729">
    <property type="term" value="F:mRNA binding"/>
    <property type="evidence" value="ECO:0000318"/>
    <property type="project" value="GO_Central"/>
</dbReference>
<dbReference type="InterPro" id="IPR011545">
    <property type="entry name" value="DEAD/DEAH_box_helicase_dom"/>
</dbReference>
<dbReference type="PANTHER" id="PTHR47958">
    <property type="entry name" value="ATP-DEPENDENT RNA HELICASE DBP3"/>
    <property type="match status" value="1"/>
</dbReference>
<organism evidence="11">
    <name type="scientific">Physcomitrium patens</name>
    <name type="common">Spreading-leaved earth moss</name>
    <name type="synonym">Physcomitrella patens</name>
    <dbReference type="NCBI Taxonomy" id="3218"/>
    <lineage>
        <taxon>Eukaryota</taxon>
        <taxon>Viridiplantae</taxon>
        <taxon>Streptophyta</taxon>
        <taxon>Embryophyta</taxon>
        <taxon>Bryophyta</taxon>
        <taxon>Bryophytina</taxon>
        <taxon>Bryopsida</taxon>
        <taxon>Funariidae</taxon>
        <taxon>Funariales</taxon>
        <taxon>Funariaceae</taxon>
        <taxon>Physcomitrium</taxon>
    </lineage>
</organism>
<dbReference type="EC" id="3.6.4.13" evidence="1"/>
<dbReference type="CDD" id="cd18787">
    <property type="entry name" value="SF2_C_DEAD"/>
    <property type="match status" value="1"/>
</dbReference>
<evidence type="ECO:0000256" key="6">
    <source>
        <dbReference type="PROSITE-ProRule" id="PRU00552"/>
    </source>
</evidence>
<evidence type="ECO:0000313" key="11">
    <source>
        <dbReference type="EMBL" id="PNR49522.1"/>
    </source>
</evidence>
<reference evidence="11 13" key="1">
    <citation type="journal article" date="2008" name="Science">
        <title>The Physcomitrella genome reveals evolutionary insights into the conquest of land by plants.</title>
        <authorList>
            <person name="Rensing S."/>
            <person name="Lang D."/>
            <person name="Zimmer A."/>
            <person name="Terry A."/>
            <person name="Salamov A."/>
            <person name="Shapiro H."/>
            <person name="Nishiyama T."/>
            <person name="Perroud P.-F."/>
            <person name="Lindquist E."/>
            <person name="Kamisugi Y."/>
            <person name="Tanahashi T."/>
            <person name="Sakakibara K."/>
            <person name="Fujita T."/>
            <person name="Oishi K."/>
            <person name="Shin-I T."/>
            <person name="Kuroki Y."/>
            <person name="Toyoda A."/>
            <person name="Suzuki Y."/>
            <person name="Hashimoto A."/>
            <person name="Yamaguchi K."/>
            <person name="Sugano A."/>
            <person name="Kohara Y."/>
            <person name="Fujiyama A."/>
            <person name="Anterola A."/>
            <person name="Aoki S."/>
            <person name="Ashton N."/>
            <person name="Barbazuk W.B."/>
            <person name="Barker E."/>
            <person name="Bennetzen J."/>
            <person name="Bezanilla M."/>
            <person name="Blankenship R."/>
            <person name="Cho S.H."/>
            <person name="Dutcher S."/>
            <person name="Estelle M."/>
            <person name="Fawcett J.A."/>
            <person name="Gundlach H."/>
            <person name="Hanada K."/>
            <person name="Heyl A."/>
            <person name="Hicks K.A."/>
            <person name="Hugh J."/>
            <person name="Lohr M."/>
            <person name="Mayer K."/>
            <person name="Melkozernov A."/>
            <person name="Murata T."/>
            <person name="Nelson D."/>
            <person name="Pils B."/>
            <person name="Prigge M."/>
            <person name="Reiss B."/>
            <person name="Renner T."/>
            <person name="Rombauts S."/>
            <person name="Rushton P."/>
            <person name="Sanderfoot A."/>
            <person name="Schween G."/>
            <person name="Shiu S.-H."/>
            <person name="Stueber K."/>
            <person name="Theodoulou F.L."/>
            <person name="Tu H."/>
            <person name="Van de Peer Y."/>
            <person name="Verrier P.J."/>
            <person name="Waters E."/>
            <person name="Wood A."/>
            <person name="Yang L."/>
            <person name="Cove D."/>
            <person name="Cuming A."/>
            <person name="Hasebe M."/>
            <person name="Lucas S."/>
            <person name="Mishler D.B."/>
            <person name="Reski R."/>
            <person name="Grigoriev I."/>
            <person name="Quatrano R.S."/>
            <person name="Boore J.L."/>
        </authorList>
    </citation>
    <scope>NUCLEOTIDE SEQUENCE [LARGE SCALE GENOMIC DNA]</scope>
    <source>
        <strain evidence="12 13">cv. Gransden 2004</strain>
    </source>
</reference>
<dbReference type="InterPro" id="IPR027417">
    <property type="entry name" value="P-loop_NTPase"/>
</dbReference>
<feature type="domain" description="Helicase ATP-binding" evidence="8">
    <location>
        <begin position="172"/>
        <end position="349"/>
    </location>
</feature>
<dbReference type="Gramene" id="Pp3c8_12050V3.1">
    <property type="protein sequence ID" value="Pp3c8_12050V3.1"/>
    <property type="gene ID" value="Pp3c8_12050"/>
</dbReference>
<sequence>MSAIDGPIPPAEDQAVKQRSSQQRQPEPGEPVCVVCCRYGEYICDATDDDICSLECKAAILAEINSTPQAACDAPKPERKVVHLSTEGLQDECIVVTDKGNKLPEWAPDESVSRLSKEQVNALLQGIEVSVKGEDAPRPILQFADCKFLPKLQGNLEAAGYETPTPVQMQTIPAALKGRDVLVSAETGSGKTASFLLPIIMRCCLIRIHGLSEREKPLAMVLAPTRELCAQVEEQAKVLAKGLPFKTALVVGGDAMPQQVHRIKQGVELIIGTPGRLIDLLSKHDDLTLQGVCILALDEVDCLLESGFRDQVLQLVQALAMPQILMYSATILPAIERFSSSLLKNPLIISVGTPRQPNRAVHQIILWVETKNKKKKLFEILKSRVHYRPPVVVFVNSRMGSDLLAEAIRTVTGIQARSLHGEKSIKDRRETLKNFLMGEIPVIVATGVLGRGLDLLRVTQVIIFDFPSSIEEYIHMIGRASRLSNAGSAMVFVNDESKALFKELVALLKASRTVVPRELLNSPYLLSTYALAYNRKKKRRRKDVDSDSD</sequence>
<dbReference type="PROSITE" id="PS51192">
    <property type="entry name" value="HELICASE_ATP_BIND_1"/>
    <property type="match status" value="1"/>
</dbReference>
<dbReference type="InterPro" id="IPR001650">
    <property type="entry name" value="Helicase_C-like"/>
</dbReference>
<dbReference type="FunCoup" id="A0A2K1K6X0">
    <property type="interactions" value="2023"/>
</dbReference>
<dbReference type="PaxDb" id="3218-PP1S62_132V6.1"/>
<dbReference type="EnsemblPlants" id="Pp3c8_12050V3.2">
    <property type="protein sequence ID" value="Pp3c8_12050V3.2"/>
    <property type="gene ID" value="Pp3c8_12050"/>
</dbReference>
<dbReference type="InterPro" id="IPR014001">
    <property type="entry name" value="Helicase_ATP-bd"/>
</dbReference>
<dbReference type="GO" id="GO:0003724">
    <property type="term" value="F:RNA helicase activity"/>
    <property type="evidence" value="ECO:0000318"/>
    <property type="project" value="GO_Central"/>
</dbReference>
<dbReference type="InterPro" id="IPR014014">
    <property type="entry name" value="RNA_helicase_DEAD_Q_motif"/>
</dbReference>
<dbReference type="Gene3D" id="3.40.50.300">
    <property type="entry name" value="P-loop containing nucleotide triphosphate hydrolases"/>
    <property type="match status" value="2"/>
</dbReference>
<dbReference type="SMART" id="SM00487">
    <property type="entry name" value="DEXDc"/>
    <property type="match status" value="1"/>
</dbReference>
<feature type="domain" description="DEAD-box RNA helicase Q" evidence="10">
    <location>
        <begin position="141"/>
        <end position="169"/>
    </location>
</feature>
<dbReference type="PROSITE" id="PS51194">
    <property type="entry name" value="HELICASE_CTER"/>
    <property type="match status" value="1"/>
</dbReference>
<feature type="domain" description="Helicase C-terminal" evidence="9">
    <location>
        <begin position="373"/>
        <end position="523"/>
    </location>
</feature>
<accession>A0A2K1K6X0</accession>
<dbReference type="Gene3D" id="3.30.60.220">
    <property type="match status" value="1"/>
</dbReference>
<evidence type="ECO:0000256" key="5">
    <source>
        <dbReference type="ARBA" id="ARBA00022840"/>
    </source>
</evidence>
<keyword evidence="4" id="KW-0347">Helicase</keyword>
<keyword evidence="2" id="KW-0547">Nucleotide-binding</keyword>
<dbReference type="EMBL" id="ABEU02000008">
    <property type="protein sequence ID" value="PNR49522.1"/>
    <property type="molecule type" value="Genomic_DNA"/>
</dbReference>
<evidence type="ECO:0000313" key="12">
    <source>
        <dbReference type="EnsemblPlants" id="Pp3c8_12050V3.1"/>
    </source>
</evidence>
<dbReference type="OrthoDB" id="360161at2759"/>
<dbReference type="SMART" id="SM00490">
    <property type="entry name" value="HELICc"/>
    <property type="match status" value="1"/>
</dbReference>
<dbReference type="PROSITE" id="PS51195">
    <property type="entry name" value="Q_MOTIF"/>
    <property type="match status" value="1"/>
</dbReference>
<dbReference type="GeneID" id="112286171"/>
<evidence type="ECO:0000259" key="9">
    <source>
        <dbReference type="PROSITE" id="PS51194"/>
    </source>
</evidence>
<dbReference type="SUPFAM" id="SSF52540">
    <property type="entry name" value="P-loop containing nucleoside triphosphate hydrolases"/>
    <property type="match status" value="2"/>
</dbReference>
<evidence type="ECO:0000256" key="2">
    <source>
        <dbReference type="ARBA" id="ARBA00022741"/>
    </source>
</evidence>
<proteinExistence type="predicted"/>
<evidence type="ECO:0000313" key="13">
    <source>
        <dbReference type="Proteomes" id="UP000006727"/>
    </source>
</evidence>